<dbReference type="PATRIC" id="fig|1297742.4.peg.1221"/>
<evidence type="ECO:0000313" key="3">
    <source>
        <dbReference type="EMBL" id="AKQ64291.1"/>
    </source>
</evidence>
<dbReference type="EMBL" id="CP012109">
    <property type="protein sequence ID" value="AKQ64291.1"/>
    <property type="molecule type" value="Genomic_DNA"/>
</dbReference>
<gene>
    <name evidence="3" type="ORF">A176_001203</name>
</gene>
<dbReference type="STRING" id="1297742.A176_001203"/>
<reference evidence="3 4" key="1">
    <citation type="journal article" date="2016" name="PLoS ONE">
        <title>Complete Genome Sequence and Comparative Genomics of a Novel Myxobacterium Myxococcus hansupus.</title>
        <authorList>
            <person name="Sharma G."/>
            <person name="Narwani T."/>
            <person name="Subramanian S."/>
        </authorList>
    </citation>
    <scope>NUCLEOTIDE SEQUENCE [LARGE SCALE GENOMIC DNA]</scope>
    <source>
        <strain evidence="4">mixupus</strain>
    </source>
</reference>
<dbReference type="InterPro" id="IPR025565">
    <property type="entry name" value="DUF4328"/>
</dbReference>
<feature type="transmembrane region" description="Helical" evidence="1">
    <location>
        <begin position="40"/>
        <end position="59"/>
    </location>
</feature>
<dbReference type="KEGG" id="mym:A176_001203"/>
<evidence type="ECO:0000313" key="4">
    <source>
        <dbReference type="Proteomes" id="UP000009026"/>
    </source>
</evidence>
<dbReference type="Pfam" id="PF14219">
    <property type="entry name" value="DUF4328"/>
    <property type="match status" value="1"/>
</dbReference>
<dbReference type="eggNOG" id="ENOG5031FGR">
    <property type="taxonomic scope" value="Bacteria"/>
</dbReference>
<feature type="domain" description="DUF4328" evidence="2">
    <location>
        <begin position="29"/>
        <end position="177"/>
    </location>
</feature>
<organism evidence="3 4">
    <name type="scientific">Pseudomyxococcus hansupus</name>
    <dbReference type="NCBI Taxonomy" id="1297742"/>
    <lineage>
        <taxon>Bacteria</taxon>
        <taxon>Pseudomonadati</taxon>
        <taxon>Myxococcota</taxon>
        <taxon>Myxococcia</taxon>
        <taxon>Myxococcales</taxon>
        <taxon>Cystobacterineae</taxon>
        <taxon>Myxococcaceae</taxon>
        <taxon>Pseudomyxococcus</taxon>
    </lineage>
</organism>
<accession>A0A0H4WLL9</accession>
<sequence>MYAGVAVAAVTGLLHAWLILNLEGGTTPSLEDAQAYDSLNVALTLASSLVMVTTIISYLRWLHLSVKTAVSLGVSTEEPRWAVFAWFIPFYNLVKPYEVVRDLWLNLGGAPAQQALLRGWWAAWLIGNGLSNVSASLFNKIGDGGVAISTALTVGMISEAISVLSSVLCIRVIEDIESMIASRRADLDTVIARADAQQPSLG</sequence>
<name>A0A0H4WLL9_9BACT</name>
<dbReference type="Proteomes" id="UP000009026">
    <property type="component" value="Chromosome"/>
</dbReference>
<protein>
    <recommendedName>
        <fullName evidence="2">DUF4328 domain-containing protein</fullName>
    </recommendedName>
</protein>
<dbReference type="RefSeq" id="WP_002637902.1">
    <property type="nucleotide sequence ID" value="NZ_CP012109.1"/>
</dbReference>
<dbReference type="AlphaFoldDB" id="A0A0H4WLL9"/>
<keyword evidence="1" id="KW-1133">Transmembrane helix</keyword>
<evidence type="ECO:0000256" key="1">
    <source>
        <dbReference type="SAM" id="Phobius"/>
    </source>
</evidence>
<proteinExistence type="predicted"/>
<keyword evidence="1" id="KW-0472">Membrane</keyword>
<evidence type="ECO:0000259" key="2">
    <source>
        <dbReference type="Pfam" id="PF14219"/>
    </source>
</evidence>
<keyword evidence="4" id="KW-1185">Reference proteome</keyword>
<keyword evidence="1" id="KW-0812">Transmembrane</keyword>